<keyword evidence="1" id="KW-1133">Transmembrane helix</keyword>
<feature type="transmembrane region" description="Helical" evidence="1">
    <location>
        <begin position="35"/>
        <end position="57"/>
    </location>
</feature>
<feature type="transmembrane region" description="Helical" evidence="1">
    <location>
        <begin position="6"/>
        <end position="23"/>
    </location>
</feature>
<dbReference type="RefSeq" id="WP_138949865.1">
    <property type="nucleotide sequence ID" value="NZ_CP040749.1"/>
</dbReference>
<name>A0A5B7TS07_9FLAO</name>
<gene>
    <name evidence="2" type="ORF">FF125_11275</name>
</gene>
<dbReference type="AlphaFoldDB" id="A0A5B7TS07"/>
<accession>A0A5B7TS07</accession>
<dbReference type="Proteomes" id="UP000306229">
    <property type="component" value="Chromosome"/>
</dbReference>
<feature type="transmembrane region" description="Helical" evidence="1">
    <location>
        <begin position="63"/>
        <end position="84"/>
    </location>
</feature>
<dbReference type="KEGG" id="fbe:FF125_11275"/>
<sequence length="136" mass="15328">MAHLNIILPITLLLIGFLLKLFIGRNIETPSLIEALCELPVDIIFLALSFSIAFTLSKTENQANGLFFCFAGIAVAILVVALWRITIIYYLKKVKYFWPIILAINLFVSSYAIKKSVDLIIDGVEKIEKLDSEHNK</sequence>
<evidence type="ECO:0000313" key="3">
    <source>
        <dbReference type="Proteomes" id="UP000306229"/>
    </source>
</evidence>
<organism evidence="2 3">
    <name type="scientific">Aureibaculum algae</name>
    <dbReference type="NCBI Taxonomy" id="2584122"/>
    <lineage>
        <taxon>Bacteria</taxon>
        <taxon>Pseudomonadati</taxon>
        <taxon>Bacteroidota</taxon>
        <taxon>Flavobacteriia</taxon>
        <taxon>Flavobacteriales</taxon>
        <taxon>Flavobacteriaceae</taxon>
        <taxon>Aureibaculum</taxon>
    </lineage>
</organism>
<keyword evidence="1" id="KW-0812">Transmembrane</keyword>
<keyword evidence="3" id="KW-1185">Reference proteome</keyword>
<dbReference type="EMBL" id="CP040749">
    <property type="protein sequence ID" value="QCX38988.1"/>
    <property type="molecule type" value="Genomic_DNA"/>
</dbReference>
<evidence type="ECO:0000256" key="1">
    <source>
        <dbReference type="SAM" id="Phobius"/>
    </source>
</evidence>
<reference evidence="2 3" key="1">
    <citation type="submission" date="2019-05" db="EMBL/GenBank/DDBJ databases">
        <title>Algicella ahnfeltiae gen. nov., sp. nov., a novel marine bacterium of the family Flavobacteriaceae isolated from a red alga.</title>
        <authorList>
            <person name="Nedashkovskaya O.I."/>
            <person name="Kukhlevskiy A.D."/>
            <person name="Kim S.-G."/>
            <person name="Zhukova N.V."/>
            <person name="Mikhailov V.V."/>
        </authorList>
    </citation>
    <scope>NUCLEOTIDE SEQUENCE [LARGE SCALE GENOMIC DNA]</scope>
    <source>
        <strain evidence="2 3">10Alg115</strain>
    </source>
</reference>
<dbReference type="OrthoDB" id="9889240at2"/>
<keyword evidence="1" id="KW-0472">Membrane</keyword>
<proteinExistence type="predicted"/>
<evidence type="ECO:0000313" key="2">
    <source>
        <dbReference type="EMBL" id="QCX38988.1"/>
    </source>
</evidence>
<feature type="transmembrane region" description="Helical" evidence="1">
    <location>
        <begin position="96"/>
        <end position="113"/>
    </location>
</feature>
<protein>
    <submittedName>
        <fullName evidence="2">Uncharacterized protein</fullName>
    </submittedName>
</protein>